<evidence type="ECO:0000256" key="1">
    <source>
        <dbReference type="ARBA" id="ARBA00004141"/>
    </source>
</evidence>
<dbReference type="RefSeq" id="WP_313542629.1">
    <property type="nucleotide sequence ID" value="NZ_CP134880.1"/>
</dbReference>
<keyword evidence="3 6" id="KW-0812">Transmembrane</keyword>
<gene>
    <name evidence="7" type="ORF">RN607_11120</name>
</gene>
<dbReference type="KEGG" id="dcp:RN607_11120"/>
<accession>A0AA96J8Y5</accession>
<dbReference type="PANTHER" id="PTHR30028">
    <property type="entry name" value="UPF0014 INNER MEMBRANE PROTEIN YBBM-RELATED"/>
    <property type="match status" value="1"/>
</dbReference>
<dbReference type="InterPro" id="IPR005226">
    <property type="entry name" value="UPF0014_fam"/>
</dbReference>
<organism evidence="7">
    <name type="scientific">Demequina capsici</name>
    <dbReference type="NCBI Taxonomy" id="3075620"/>
    <lineage>
        <taxon>Bacteria</taxon>
        <taxon>Bacillati</taxon>
        <taxon>Actinomycetota</taxon>
        <taxon>Actinomycetes</taxon>
        <taxon>Micrococcales</taxon>
        <taxon>Demequinaceae</taxon>
        <taxon>Demequina</taxon>
    </lineage>
</organism>
<dbReference type="EMBL" id="CP134880">
    <property type="protein sequence ID" value="WNM26742.1"/>
    <property type="molecule type" value="Genomic_DNA"/>
</dbReference>
<dbReference type="Pfam" id="PF03649">
    <property type="entry name" value="UPF0014"/>
    <property type="match status" value="1"/>
</dbReference>
<feature type="transmembrane region" description="Helical" evidence="6">
    <location>
        <begin position="115"/>
        <end position="135"/>
    </location>
</feature>
<evidence type="ECO:0000256" key="5">
    <source>
        <dbReference type="ARBA" id="ARBA00023136"/>
    </source>
</evidence>
<feature type="transmembrane region" description="Helical" evidence="6">
    <location>
        <begin position="210"/>
        <end position="232"/>
    </location>
</feature>
<proteinExistence type="inferred from homology"/>
<comment type="similarity">
    <text evidence="2">Belongs to the UPF0014 family.</text>
</comment>
<name>A0AA96J8Y5_9MICO</name>
<feature type="transmembrane region" description="Helical" evidence="6">
    <location>
        <begin position="84"/>
        <end position="109"/>
    </location>
</feature>
<dbReference type="PANTHER" id="PTHR30028:SF0">
    <property type="entry name" value="PROTEIN ALUMINUM SENSITIVE 3"/>
    <property type="match status" value="1"/>
</dbReference>
<sequence length="245" mass="25056">MTVPWNLAAGVGLLLVLAIAALTIAGVRQRRAIAAASLRAAAQLALVALALRGVFSTPPTAIVVLAVMFGVATWTAARRVREHAGALASVAIAILAGASITITIVVGLPTLTRDLRTLIAVSGIVLGGAMTAATLTGRRLTAALRDHRDEVEAWLALGATPREAVRPLTRLAIHEALVPALDQTRTVGLVTLPGAFAGALIGGADVAEAARFQVVVLIGLLCTEAITAVVLAHRLGAPERLPTSL</sequence>
<evidence type="ECO:0000256" key="3">
    <source>
        <dbReference type="ARBA" id="ARBA00022692"/>
    </source>
</evidence>
<keyword evidence="4 6" id="KW-1133">Transmembrane helix</keyword>
<reference evidence="7" key="1">
    <citation type="submission" date="2023-09" db="EMBL/GenBank/DDBJ databases">
        <title>Demequina sp. a novel bacteria isolated from Capsicum annuum.</title>
        <authorList>
            <person name="Humaira Z."/>
            <person name="Lee J."/>
            <person name="Cho D."/>
        </authorList>
    </citation>
    <scope>NUCLEOTIDE SEQUENCE</scope>
    <source>
        <strain evidence="7">PMTSA13</strain>
    </source>
</reference>
<evidence type="ECO:0000256" key="2">
    <source>
        <dbReference type="ARBA" id="ARBA00005268"/>
    </source>
</evidence>
<dbReference type="Proteomes" id="UP001303408">
    <property type="component" value="Chromosome"/>
</dbReference>
<keyword evidence="5 6" id="KW-0472">Membrane</keyword>
<protein>
    <submittedName>
        <fullName evidence="7">ABC transporter permease</fullName>
    </submittedName>
</protein>
<evidence type="ECO:0000256" key="6">
    <source>
        <dbReference type="SAM" id="Phobius"/>
    </source>
</evidence>
<feature type="transmembrane region" description="Helical" evidence="6">
    <location>
        <begin position="6"/>
        <end position="25"/>
    </location>
</feature>
<feature type="transmembrane region" description="Helical" evidence="6">
    <location>
        <begin position="186"/>
        <end position="204"/>
    </location>
</feature>
<dbReference type="AlphaFoldDB" id="A0AA96J8Y5"/>
<comment type="subcellular location">
    <subcellularLocation>
        <location evidence="1">Membrane</location>
        <topology evidence="1">Multi-pass membrane protein</topology>
    </subcellularLocation>
</comment>
<evidence type="ECO:0000313" key="7">
    <source>
        <dbReference type="EMBL" id="WNM26742.1"/>
    </source>
</evidence>
<dbReference type="GO" id="GO:0005886">
    <property type="term" value="C:plasma membrane"/>
    <property type="evidence" value="ECO:0007669"/>
    <property type="project" value="TreeGrafter"/>
</dbReference>
<evidence type="ECO:0000256" key="4">
    <source>
        <dbReference type="ARBA" id="ARBA00022989"/>
    </source>
</evidence>